<sequence length="92" mass="10616">MQHSVLFEPELGQFRVHLESEHYATVKFKIEDGVYHITSTRVPDALQGKGYGKVMMEAVLPKLEELDVKIVPVCSYVVHYLDRHPEWAHLKA</sequence>
<dbReference type="AlphaFoldDB" id="A0A0A5HZF7"/>
<dbReference type="GO" id="GO:0016740">
    <property type="term" value="F:transferase activity"/>
    <property type="evidence" value="ECO:0007669"/>
    <property type="project" value="UniProtKB-KW"/>
</dbReference>
<dbReference type="STRING" id="379097.SE23_00750"/>
<evidence type="ECO:0000313" key="2">
    <source>
        <dbReference type="EMBL" id="KGY09675.1"/>
    </source>
</evidence>
<comment type="caution">
    <text evidence="2">The sequence shown here is derived from an EMBL/GenBank/DDBJ whole genome shotgun (WGS) entry which is preliminary data.</text>
</comment>
<proteinExistence type="predicted"/>
<dbReference type="RefSeq" id="WP_038134861.1">
    <property type="nucleotide sequence ID" value="NZ_JAVHXF010000430.1"/>
</dbReference>
<dbReference type="InterPro" id="IPR031165">
    <property type="entry name" value="GNAT_YJDJ"/>
</dbReference>
<dbReference type="PANTHER" id="PTHR31435:SF9">
    <property type="entry name" value="PROTEIN NATD1"/>
    <property type="match status" value="1"/>
</dbReference>
<dbReference type="InterPro" id="IPR045057">
    <property type="entry name" value="Gcn5-rel_NAT"/>
</dbReference>
<accession>A0A0A5HZF7</accession>
<organism evidence="2 3">
    <name type="scientific">Photobacterium sp. (strain ATCC 43367)</name>
    <dbReference type="NCBI Taxonomy" id="379097"/>
    <lineage>
        <taxon>Bacteria</taxon>
        <taxon>Pseudomonadati</taxon>
        <taxon>Pseudomonadota</taxon>
        <taxon>Gammaproteobacteria</taxon>
        <taxon>Vibrionales</taxon>
        <taxon>Vibrionaceae</taxon>
        <taxon>Vibrio</taxon>
        <taxon>Vibrio oreintalis group</taxon>
    </lineage>
</organism>
<keyword evidence="2" id="KW-0808">Transferase</keyword>
<protein>
    <submittedName>
        <fullName evidence="2">Acetyltransferase</fullName>
    </submittedName>
</protein>
<dbReference type="Gene3D" id="3.40.630.30">
    <property type="match status" value="1"/>
</dbReference>
<dbReference type="Proteomes" id="UP000030451">
    <property type="component" value="Unassembled WGS sequence"/>
</dbReference>
<gene>
    <name evidence="2" type="ORF">NM06_01830</name>
</gene>
<dbReference type="InterPro" id="IPR016181">
    <property type="entry name" value="Acyl_CoA_acyltransferase"/>
</dbReference>
<dbReference type="OrthoDB" id="9813275at2"/>
<dbReference type="SUPFAM" id="SSF55729">
    <property type="entry name" value="Acyl-CoA N-acyltransferases (Nat)"/>
    <property type="match status" value="1"/>
</dbReference>
<evidence type="ECO:0000259" key="1">
    <source>
        <dbReference type="PROSITE" id="PS51729"/>
    </source>
</evidence>
<dbReference type="PANTHER" id="PTHR31435">
    <property type="entry name" value="PROTEIN NATD1"/>
    <property type="match status" value="1"/>
</dbReference>
<dbReference type="PROSITE" id="PS51729">
    <property type="entry name" value="GNAT_YJDJ"/>
    <property type="match status" value="1"/>
</dbReference>
<name>A0A0A5HZF7_PHOS4</name>
<dbReference type="EMBL" id="JRWP01000004">
    <property type="protein sequence ID" value="KGY09675.1"/>
    <property type="molecule type" value="Genomic_DNA"/>
</dbReference>
<reference evidence="2 3" key="1">
    <citation type="submission" date="2014-10" db="EMBL/GenBank/DDBJ databases">
        <title>Genome sequencing of Vibrio sinaloensis T08.</title>
        <authorList>
            <person name="Chan K.-G."/>
            <person name="Mohamad N.I."/>
        </authorList>
    </citation>
    <scope>NUCLEOTIDE SEQUENCE [LARGE SCALE GENOMIC DNA]</scope>
    <source>
        <strain evidence="2 3">T08</strain>
    </source>
</reference>
<feature type="domain" description="N-acetyltransferase" evidence="1">
    <location>
        <begin position="6"/>
        <end position="92"/>
    </location>
</feature>
<evidence type="ECO:0000313" key="3">
    <source>
        <dbReference type="Proteomes" id="UP000030451"/>
    </source>
</evidence>
<dbReference type="Pfam" id="PF14542">
    <property type="entry name" value="Acetyltransf_CG"/>
    <property type="match status" value="1"/>
</dbReference>